<accession>A0ABM9PM67</accession>
<keyword evidence="4" id="KW-1185">Reference proteome</keyword>
<evidence type="ECO:0000313" key="4">
    <source>
        <dbReference type="Proteomes" id="UP001497602"/>
    </source>
</evidence>
<comment type="caution">
    <text evidence="3">The sequence shown here is derived from an EMBL/GenBank/DDBJ whole genome shotgun (WGS) entry which is preliminary data.</text>
</comment>
<proteinExistence type="predicted"/>
<feature type="signal peptide" evidence="2">
    <location>
        <begin position="1"/>
        <end position="18"/>
    </location>
</feature>
<dbReference type="RefSeq" id="WP_348738533.1">
    <property type="nucleotide sequence ID" value="NZ_CAXJRC010000022.1"/>
</dbReference>
<dbReference type="Proteomes" id="UP001497602">
    <property type="component" value="Unassembled WGS sequence"/>
</dbReference>
<reference evidence="3 4" key="1">
    <citation type="submission" date="2024-05" db="EMBL/GenBank/DDBJ databases">
        <authorList>
            <person name="Duchaud E."/>
        </authorList>
    </citation>
    <scope>NUCLEOTIDE SEQUENCE [LARGE SCALE GENOMIC DNA]</scope>
    <source>
        <strain evidence="3">Ena-SAMPLE-TAB-13-05-2024-13:56:06:370-140305</strain>
    </source>
</reference>
<feature type="coiled-coil region" evidence="1">
    <location>
        <begin position="415"/>
        <end position="442"/>
    </location>
</feature>
<keyword evidence="2" id="KW-0732">Signal</keyword>
<feature type="chain" id="PRO_5046847510" evidence="2">
    <location>
        <begin position="19"/>
        <end position="442"/>
    </location>
</feature>
<sequence>MKRILNIFALLLTIGVTAQHYTPLSYSFNGTPKNGIKIKTNLPYISSSQMPTVIIEGYNYGKGKSIGVMLNWYIYQGNFISYGASSHGAYAPPIKLANEGGKVVIFLDSREYFNRFQVRAYAKGRVQDDIAANYENWTTVDEAVSGTNVVSVPYNNPSLQGDVNIDGIINVTTNNDAVLNFNNTDNSWQYMQFKQSGSRKAYVGLNSSNDFVIAKEKGGDIAFLGANVGVGTNTPSAKLEVNGSLLLKSTPYVSYGIERANGAKAAFAITSNTHDAFLSSSGNLKFLTDNLDGNDTSTKMLLTRDGRLGIGTTKIPTEYKLAVDGSIGAREIKVESRTWPDYVFTKEYTLPTLKEVEKHINEKGHLPNIPSAKEVKKNKGIELGEMNRKLLEKVEELTLYTIQQEKQLVIHKKEIESSKTVNKQLLNVIEKLEKRIEKLENK</sequence>
<protein>
    <submittedName>
        <fullName evidence="3">Uncharacterized protein</fullName>
    </submittedName>
</protein>
<dbReference type="EMBL" id="CAXJRC010000022">
    <property type="protein sequence ID" value="CAL2106799.1"/>
    <property type="molecule type" value="Genomic_DNA"/>
</dbReference>
<keyword evidence="1" id="KW-0175">Coiled coil</keyword>
<evidence type="ECO:0000256" key="2">
    <source>
        <dbReference type="SAM" id="SignalP"/>
    </source>
</evidence>
<organism evidence="3 4">
    <name type="scientific">Tenacibaculum vairaonense</name>
    <dbReference type="NCBI Taxonomy" id="3137860"/>
    <lineage>
        <taxon>Bacteria</taxon>
        <taxon>Pseudomonadati</taxon>
        <taxon>Bacteroidota</taxon>
        <taxon>Flavobacteriia</taxon>
        <taxon>Flavobacteriales</taxon>
        <taxon>Flavobacteriaceae</taxon>
        <taxon>Tenacibaculum</taxon>
    </lineage>
</organism>
<gene>
    <name evidence="3" type="ORF">T190115A13A_20079</name>
</gene>
<evidence type="ECO:0000313" key="3">
    <source>
        <dbReference type="EMBL" id="CAL2106799.1"/>
    </source>
</evidence>
<evidence type="ECO:0000256" key="1">
    <source>
        <dbReference type="SAM" id="Coils"/>
    </source>
</evidence>
<name>A0ABM9PM67_9FLAO</name>